<protein>
    <submittedName>
        <fullName evidence="4">Putative bioproteinsis of lysosome-related organelles complex 1 subunit 2</fullName>
    </submittedName>
</protein>
<dbReference type="InterPro" id="IPR019269">
    <property type="entry name" value="BLOC1_su2"/>
</dbReference>
<feature type="region of interest" description="Disordered" evidence="3">
    <location>
        <begin position="1"/>
        <end position="30"/>
    </location>
</feature>
<proteinExistence type="inferred from homology"/>
<evidence type="ECO:0000256" key="2">
    <source>
        <dbReference type="SAM" id="Coils"/>
    </source>
</evidence>
<dbReference type="GO" id="GO:0032418">
    <property type="term" value="P:lysosome localization"/>
    <property type="evidence" value="ECO:0007669"/>
    <property type="project" value="TreeGrafter"/>
</dbReference>
<dbReference type="GO" id="GO:0043015">
    <property type="term" value="F:gamma-tubulin binding"/>
    <property type="evidence" value="ECO:0007669"/>
    <property type="project" value="TreeGrafter"/>
</dbReference>
<dbReference type="EMBL" id="GGFJ01010446">
    <property type="protein sequence ID" value="MBW59587.1"/>
    <property type="molecule type" value="Transcribed_RNA"/>
</dbReference>
<organism evidence="4">
    <name type="scientific">Anopheles marajoara</name>
    <dbReference type="NCBI Taxonomy" id="58244"/>
    <lineage>
        <taxon>Eukaryota</taxon>
        <taxon>Metazoa</taxon>
        <taxon>Ecdysozoa</taxon>
        <taxon>Arthropoda</taxon>
        <taxon>Hexapoda</taxon>
        <taxon>Insecta</taxon>
        <taxon>Pterygota</taxon>
        <taxon>Neoptera</taxon>
        <taxon>Endopterygota</taxon>
        <taxon>Diptera</taxon>
        <taxon>Nematocera</taxon>
        <taxon>Culicoidea</taxon>
        <taxon>Culicidae</taxon>
        <taxon>Anophelinae</taxon>
        <taxon>Anopheles</taxon>
    </lineage>
</organism>
<dbReference type="GO" id="GO:0031083">
    <property type="term" value="C:BLOC-1 complex"/>
    <property type="evidence" value="ECO:0007669"/>
    <property type="project" value="TreeGrafter"/>
</dbReference>
<keyword evidence="2" id="KW-0175">Coiled coil</keyword>
<comment type="similarity">
    <text evidence="1">Belongs to the BLOC1S2 family.</text>
</comment>
<feature type="coiled-coil region" evidence="2">
    <location>
        <begin position="77"/>
        <end position="118"/>
    </location>
</feature>
<evidence type="ECO:0000256" key="1">
    <source>
        <dbReference type="ARBA" id="ARBA00008468"/>
    </source>
</evidence>
<sequence length="142" mass="16202">MEDDYGVTDSPRKGPTLSTSTSSFEPFDAHDPNLSRLATKMFQKTGEYISHELASTVDDYKLIENMNRAMMTKVADMRQLSQSIATKNAELNQKYEELKPLLQRIDDIEATVDKLEAAAYQLDSYTIRLENKFKSLKQANKQ</sequence>
<dbReference type="AlphaFoldDB" id="A0A2M4C2N6"/>
<accession>A0A2M4C2N6</accession>
<dbReference type="PANTHER" id="PTHR46479">
    <property type="entry name" value="BIOGENESIS OF LYSOSOME-RELATED ORGANELLES COMPLEX 1 SUBUNIT 2"/>
    <property type="match status" value="1"/>
</dbReference>
<dbReference type="Gene3D" id="1.20.5.2280">
    <property type="match status" value="1"/>
</dbReference>
<dbReference type="Pfam" id="PF10046">
    <property type="entry name" value="BLOC1_2"/>
    <property type="match status" value="1"/>
</dbReference>
<evidence type="ECO:0000256" key="3">
    <source>
        <dbReference type="SAM" id="MobiDB-lite"/>
    </source>
</evidence>
<name>A0A2M4C2N6_9DIPT</name>
<dbReference type="GO" id="GO:0016197">
    <property type="term" value="P:endosomal transport"/>
    <property type="evidence" value="ECO:0007669"/>
    <property type="project" value="TreeGrafter"/>
</dbReference>
<evidence type="ECO:0000313" key="4">
    <source>
        <dbReference type="EMBL" id="MBW59587.1"/>
    </source>
</evidence>
<dbReference type="PANTHER" id="PTHR46479:SF1">
    <property type="entry name" value="BIOGENESIS OF LYSOSOME-RELATED ORGANELLES COMPLEX 1 SUBUNIT 2"/>
    <property type="match status" value="1"/>
</dbReference>
<dbReference type="GO" id="GO:0000930">
    <property type="term" value="C:gamma-tubulin complex"/>
    <property type="evidence" value="ECO:0007669"/>
    <property type="project" value="TreeGrafter"/>
</dbReference>
<reference evidence="4" key="1">
    <citation type="submission" date="2018-01" db="EMBL/GenBank/DDBJ databases">
        <title>An insight into the sialome of Amazonian anophelines.</title>
        <authorList>
            <person name="Ribeiro J.M."/>
            <person name="Scarpassa V."/>
            <person name="Calvo E."/>
        </authorList>
    </citation>
    <scope>NUCLEOTIDE SEQUENCE</scope>
    <source>
        <tissue evidence="4">Salivary glands</tissue>
    </source>
</reference>
<dbReference type="GO" id="GO:0099078">
    <property type="term" value="C:BORC complex"/>
    <property type="evidence" value="ECO:0007669"/>
    <property type="project" value="TreeGrafter"/>
</dbReference>